<dbReference type="InterPro" id="IPR015943">
    <property type="entry name" value="WD40/YVTN_repeat-like_dom_sf"/>
</dbReference>
<dbReference type="EMBL" id="JAOZEW010000003">
    <property type="protein sequence ID" value="MCV9926989.1"/>
    <property type="molecule type" value="Genomic_DNA"/>
</dbReference>
<name>A0A9X2YU59_9FLAO</name>
<gene>
    <name evidence="5" type="ORF">OIU83_04975</name>
</gene>
<dbReference type="GO" id="GO:0003677">
    <property type="term" value="F:DNA binding"/>
    <property type="evidence" value="ECO:0007669"/>
    <property type="project" value="InterPro"/>
</dbReference>
<dbReference type="InterPro" id="IPR011123">
    <property type="entry name" value="Y_Y_Y"/>
</dbReference>
<dbReference type="InterPro" id="IPR000792">
    <property type="entry name" value="Tscrpt_reg_LuxR_C"/>
</dbReference>
<feature type="coiled-coil region" evidence="2">
    <location>
        <begin position="721"/>
        <end position="755"/>
    </location>
</feature>
<comment type="caution">
    <text evidence="5">The sequence shown here is derived from an EMBL/GenBank/DDBJ whole genome shotgun (WGS) entry which is preliminary data.</text>
</comment>
<dbReference type="SUPFAM" id="SSF69304">
    <property type="entry name" value="Tricorn protease N-terminal domain"/>
    <property type="match status" value="1"/>
</dbReference>
<dbReference type="InterPro" id="IPR016032">
    <property type="entry name" value="Sig_transdc_resp-reg_C-effctor"/>
</dbReference>
<keyword evidence="3" id="KW-0812">Transmembrane</keyword>
<keyword evidence="1" id="KW-0597">Phosphoprotein</keyword>
<sequence>MISQDQKHAMFFANNEGLLEFNGTNWDLYPSPNETIIRSVRVIDDKIYTGFYMNFGFWTRQTNGKLKYTSLSDSIKDKILDDEQFWNILKYDQWILFQSLSRIYIYDTKTKKFQIIAPKNGVVKSFRANSSIYFQTLKEGLFEIESGETVLISDNPILKNNTIVNIFSIDEGLLIQTQLSGFYKLIGKNITKFQTEVDNELETSLVYSSQQLSDGSFALGTVSNGIFIVSNEGKLKYHISQNKGLSNNTALSLFEDDDKNLWVGLDNGINCINLQSPIHSYTDDTGILGTVYASITYNGILYIGTNQGLFCKKYQSNEEFKFIKGTKGQVWSLFMYDETLFCGHDSGTFVVENNTVKKIFSASGTWKFGIIPNHKNVLLQGNYYGISILEKVNKQWGFRNKITGFDYSSRYFEIAKNQDIYVSHEYKGIFRLQLDSDLTKVKSFFAYATPKKGKNASLTKFNNSIYYACKEGIFKLNDQTKQFEKDKLLSSVFEKDEYTSGKLIVDNSNRIWLFSKNYIHYFSSSKLSNQLKQNVIPIPASLTNSMLGFENITQISKSDYLIGTTDGYYTLNIDDLTFKDYVVSISGITTNKLNERITNESIIDEGSFKFDENNITFSYTVPEYNKYINSEYQYLLEGFQDDWSEWTVKSTVNFKNLPPGNYTFKVRAKFANTVLENTATYSFTILKPWYLTNVAYFIYLLLALVIAYFIHKAYRNYYHKQKEKLIEENNLLLEIKELENEQQLMKLRNEQLTQDVDSKNRELAVSTMSLNSKNELLAFIKEDLKKTSDDGNKSIKSVITTINNNITEDDSWNVFKEAFDNADKDFLKRVKQRHPLLTPNDLRLCAYLRLNLSSKEIAPLLNISVRSVEIKRYRLRKKMELQHEQGLVEYILAV</sequence>
<dbReference type="PANTHER" id="PTHR43547">
    <property type="entry name" value="TWO-COMPONENT HISTIDINE KINASE"/>
    <property type="match status" value="1"/>
</dbReference>
<protein>
    <submittedName>
        <fullName evidence="5">LuxR family transcriptional regulator</fullName>
    </submittedName>
</protein>
<keyword evidence="3" id="KW-0472">Membrane</keyword>
<keyword evidence="6" id="KW-1185">Reference proteome</keyword>
<dbReference type="Proteomes" id="UP001151079">
    <property type="component" value="Unassembled WGS sequence"/>
</dbReference>
<dbReference type="PANTHER" id="PTHR43547:SF2">
    <property type="entry name" value="HYBRID SIGNAL TRANSDUCTION HISTIDINE KINASE C"/>
    <property type="match status" value="1"/>
</dbReference>
<reference evidence="5" key="1">
    <citation type="submission" date="2022-10" db="EMBL/GenBank/DDBJ databases">
        <title>Two novel species of Flavobacterium.</title>
        <authorList>
            <person name="Liu Q."/>
            <person name="Xin Y.-H."/>
        </authorList>
    </citation>
    <scope>NUCLEOTIDE SEQUENCE</scope>
    <source>
        <strain evidence="5">LS1R49</strain>
    </source>
</reference>
<evidence type="ECO:0000256" key="3">
    <source>
        <dbReference type="SAM" id="Phobius"/>
    </source>
</evidence>
<dbReference type="GO" id="GO:0000155">
    <property type="term" value="F:phosphorelay sensor kinase activity"/>
    <property type="evidence" value="ECO:0007669"/>
    <property type="project" value="TreeGrafter"/>
</dbReference>
<dbReference type="Gene3D" id="1.10.10.10">
    <property type="entry name" value="Winged helix-like DNA-binding domain superfamily/Winged helix DNA-binding domain"/>
    <property type="match status" value="1"/>
</dbReference>
<dbReference type="SUPFAM" id="SSF46894">
    <property type="entry name" value="C-terminal effector domain of the bipartite response regulators"/>
    <property type="match status" value="1"/>
</dbReference>
<keyword evidence="3" id="KW-1133">Transmembrane helix</keyword>
<keyword evidence="2" id="KW-0175">Coiled coil</keyword>
<dbReference type="InterPro" id="IPR013783">
    <property type="entry name" value="Ig-like_fold"/>
</dbReference>
<dbReference type="GO" id="GO:0006355">
    <property type="term" value="P:regulation of DNA-templated transcription"/>
    <property type="evidence" value="ECO:0007669"/>
    <property type="project" value="InterPro"/>
</dbReference>
<dbReference type="InterPro" id="IPR036388">
    <property type="entry name" value="WH-like_DNA-bd_sf"/>
</dbReference>
<dbReference type="SMART" id="SM00421">
    <property type="entry name" value="HTH_LUXR"/>
    <property type="match status" value="1"/>
</dbReference>
<accession>A0A9X2YU59</accession>
<dbReference type="Gene3D" id="2.130.10.10">
    <property type="entry name" value="YVTN repeat-like/Quinoprotein amine dehydrogenase"/>
    <property type="match status" value="1"/>
</dbReference>
<feature type="transmembrane region" description="Helical" evidence="3">
    <location>
        <begin position="689"/>
        <end position="710"/>
    </location>
</feature>
<feature type="domain" description="HTH luxR-type" evidence="4">
    <location>
        <begin position="834"/>
        <end position="891"/>
    </location>
</feature>
<evidence type="ECO:0000256" key="1">
    <source>
        <dbReference type="ARBA" id="ARBA00022553"/>
    </source>
</evidence>
<dbReference type="Pfam" id="PF07495">
    <property type="entry name" value="Y_Y_Y"/>
    <property type="match status" value="1"/>
</dbReference>
<evidence type="ECO:0000313" key="5">
    <source>
        <dbReference type="EMBL" id="MCV9926989.1"/>
    </source>
</evidence>
<dbReference type="Pfam" id="PF07494">
    <property type="entry name" value="Reg_prop"/>
    <property type="match status" value="1"/>
</dbReference>
<dbReference type="InterPro" id="IPR011110">
    <property type="entry name" value="Reg_prop"/>
</dbReference>
<proteinExistence type="predicted"/>
<dbReference type="Gene3D" id="2.60.40.10">
    <property type="entry name" value="Immunoglobulins"/>
    <property type="match status" value="1"/>
</dbReference>
<dbReference type="AlphaFoldDB" id="A0A9X2YU59"/>
<organism evidence="5 6">
    <name type="scientific">Flavobacterium shii</name>
    <dbReference type="NCBI Taxonomy" id="2987687"/>
    <lineage>
        <taxon>Bacteria</taxon>
        <taxon>Pseudomonadati</taxon>
        <taxon>Bacteroidota</taxon>
        <taxon>Flavobacteriia</taxon>
        <taxon>Flavobacteriales</taxon>
        <taxon>Flavobacteriaceae</taxon>
        <taxon>Flavobacterium</taxon>
    </lineage>
</organism>
<evidence type="ECO:0000256" key="2">
    <source>
        <dbReference type="SAM" id="Coils"/>
    </source>
</evidence>
<evidence type="ECO:0000259" key="4">
    <source>
        <dbReference type="SMART" id="SM00421"/>
    </source>
</evidence>
<evidence type="ECO:0000313" key="6">
    <source>
        <dbReference type="Proteomes" id="UP001151079"/>
    </source>
</evidence>